<feature type="compositionally biased region" description="Pro residues" evidence="8">
    <location>
        <begin position="169"/>
        <end position="181"/>
    </location>
</feature>
<feature type="compositionally biased region" description="Low complexity" evidence="8">
    <location>
        <begin position="111"/>
        <end position="123"/>
    </location>
</feature>
<dbReference type="GO" id="GO:0008270">
    <property type="term" value="F:zinc ion binding"/>
    <property type="evidence" value="ECO:0007669"/>
    <property type="project" value="InterPro"/>
</dbReference>
<dbReference type="InterPro" id="IPR007728">
    <property type="entry name" value="Pre-SET_dom"/>
</dbReference>
<evidence type="ECO:0000259" key="10">
    <source>
        <dbReference type="PROSITE" id="PS50867"/>
    </source>
</evidence>
<feature type="compositionally biased region" description="Low complexity" evidence="8">
    <location>
        <begin position="146"/>
        <end position="156"/>
    </location>
</feature>
<dbReference type="PROSITE" id="PS50280">
    <property type="entry name" value="SET"/>
    <property type="match status" value="1"/>
</dbReference>
<dbReference type="InterPro" id="IPR050973">
    <property type="entry name" value="H3K9_Histone-Lys_N-MTase"/>
</dbReference>
<keyword evidence="6" id="KW-0479">Metal-binding</keyword>
<dbReference type="PANTHER" id="PTHR46223">
    <property type="entry name" value="HISTONE-LYSINE N-METHYLTRANSFERASE SUV39H"/>
    <property type="match status" value="1"/>
</dbReference>
<keyword evidence="5" id="KW-0949">S-adenosyl-L-methionine</keyword>
<dbReference type="Proteomes" id="UP000703269">
    <property type="component" value="Unassembled WGS sequence"/>
</dbReference>
<feature type="compositionally biased region" description="Low complexity" evidence="8">
    <location>
        <begin position="65"/>
        <end position="74"/>
    </location>
</feature>
<reference evidence="12 13" key="1">
    <citation type="submission" date="2021-08" db="EMBL/GenBank/DDBJ databases">
        <title>Draft Genome Sequence of Phanerochaete sordida strain YK-624.</title>
        <authorList>
            <person name="Mori T."/>
            <person name="Dohra H."/>
            <person name="Suzuki T."/>
            <person name="Kawagishi H."/>
            <person name="Hirai H."/>
        </authorList>
    </citation>
    <scope>NUCLEOTIDE SEQUENCE [LARGE SCALE GENOMIC DNA]</scope>
    <source>
        <strain evidence="12 13">YK-624</strain>
    </source>
</reference>
<dbReference type="OrthoDB" id="308383at2759"/>
<evidence type="ECO:0000313" key="12">
    <source>
        <dbReference type="EMBL" id="GJE87895.1"/>
    </source>
</evidence>
<comment type="caution">
    <text evidence="12">The sequence shown here is derived from an EMBL/GenBank/DDBJ whole genome shotgun (WGS) entry which is preliminary data.</text>
</comment>
<evidence type="ECO:0008006" key="14">
    <source>
        <dbReference type="Google" id="ProtNLM"/>
    </source>
</evidence>
<proteinExistence type="predicted"/>
<sequence length="481" mass="53791">MSSEAETTREISSDSSDSGREVVISPLAPCPLHELPDRRRELGLEHRRRPRSRPDPRYVGWADLPRLSAQAAPRPAAPRRGEQQNAARESSEERPARASPRPRPMARRGRPAPAAAPPRVATPPREPEPRPRKKPRRVPLRPPSSSPESEPDSAPRNVARRRRVEPVQRAPPPPPSGPPLPRSAIPLSPKQRLQRDWQAKCRAAGAAPVVVGEPGDEAVPELVDGFRWIETGYDLGEGFSQEKFEDFLVSCDCGDICEDAEACACQQELRGEDGQGPESCAYDANGLFKFDRDWGSLIIECHKRCSCRPTCPSRVAQRPRDVKIQIFKTRYCGWGVKALYDLPKGKVLGLYTGKLITRAEAAEARDPNRSYIFDLDARETDQDVQEDMKYSVDAYKQGNWTRFVNHSCESNLEVVSVFWDIPASSNRPYLAFVAKEDIPKGTELTIDYDPKAARDKKGKRRQAGGKECNCGAKHCRRRIPV</sequence>
<dbReference type="EMBL" id="BPQB01000007">
    <property type="protein sequence ID" value="GJE87895.1"/>
    <property type="molecule type" value="Genomic_DNA"/>
</dbReference>
<keyword evidence="4" id="KW-0808">Transferase</keyword>
<dbReference type="GO" id="GO:0005634">
    <property type="term" value="C:nucleus"/>
    <property type="evidence" value="ECO:0007669"/>
    <property type="project" value="InterPro"/>
</dbReference>
<evidence type="ECO:0000313" key="13">
    <source>
        <dbReference type="Proteomes" id="UP000703269"/>
    </source>
</evidence>
<dbReference type="SUPFAM" id="SSF82199">
    <property type="entry name" value="SET domain"/>
    <property type="match status" value="1"/>
</dbReference>
<gene>
    <name evidence="12" type="ORF">PsYK624_039790</name>
</gene>
<dbReference type="Pfam" id="PF05033">
    <property type="entry name" value="Pre-SET"/>
    <property type="match status" value="1"/>
</dbReference>
<dbReference type="GO" id="GO:0032259">
    <property type="term" value="P:methylation"/>
    <property type="evidence" value="ECO:0007669"/>
    <property type="project" value="UniProtKB-KW"/>
</dbReference>
<keyword evidence="3" id="KW-0489">Methyltransferase</keyword>
<feature type="compositionally biased region" description="Basic and acidic residues" evidence="8">
    <location>
        <begin position="1"/>
        <end position="20"/>
    </location>
</feature>
<keyword evidence="13" id="KW-1185">Reference proteome</keyword>
<evidence type="ECO:0000256" key="4">
    <source>
        <dbReference type="ARBA" id="ARBA00022679"/>
    </source>
</evidence>
<protein>
    <recommendedName>
        <fullName evidence="14">SET domain-containing protein</fullName>
    </recommendedName>
</protein>
<dbReference type="Pfam" id="PF00856">
    <property type="entry name" value="SET"/>
    <property type="match status" value="1"/>
</dbReference>
<evidence type="ECO:0000256" key="8">
    <source>
        <dbReference type="SAM" id="MobiDB-lite"/>
    </source>
</evidence>
<feature type="domain" description="Post-SET" evidence="11">
    <location>
        <begin position="464"/>
        <end position="480"/>
    </location>
</feature>
<dbReference type="InterPro" id="IPR001214">
    <property type="entry name" value="SET_dom"/>
</dbReference>
<dbReference type="GO" id="GO:0005694">
    <property type="term" value="C:chromosome"/>
    <property type="evidence" value="ECO:0007669"/>
    <property type="project" value="UniProtKB-SubCell"/>
</dbReference>
<dbReference type="PROSITE" id="PS50868">
    <property type="entry name" value="POST_SET"/>
    <property type="match status" value="1"/>
</dbReference>
<organism evidence="12 13">
    <name type="scientific">Phanerochaete sordida</name>
    <dbReference type="NCBI Taxonomy" id="48140"/>
    <lineage>
        <taxon>Eukaryota</taxon>
        <taxon>Fungi</taxon>
        <taxon>Dikarya</taxon>
        <taxon>Basidiomycota</taxon>
        <taxon>Agaricomycotina</taxon>
        <taxon>Agaricomycetes</taxon>
        <taxon>Polyporales</taxon>
        <taxon>Phanerochaetaceae</taxon>
        <taxon>Phanerochaete</taxon>
    </lineage>
</organism>
<accession>A0A9P3LA81</accession>
<dbReference type="SMART" id="SM00317">
    <property type="entry name" value="SET"/>
    <property type="match status" value="1"/>
</dbReference>
<evidence type="ECO:0000256" key="5">
    <source>
        <dbReference type="ARBA" id="ARBA00022691"/>
    </source>
</evidence>
<feature type="region of interest" description="Disordered" evidence="8">
    <location>
        <begin position="1"/>
        <end position="197"/>
    </location>
</feature>
<dbReference type="GO" id="GO:0042054">
    <property type="term" value="F:histone methyltransferase activity"/>
    <property type="evidence" value="ECO:0007669"/>
    <property type="project" value="InterPro"/>
</dbReference>
<keyword evidence="7" id="KW-0862">Zinc</keyword>
<evidence type="ECO:0000259" key="11">
    <source>
        <dbReference type="PROSITE" id="PS50868"/>
    </source>
</evidence>
<comment type="subcellular location">
    <subcellularLocation>
        <location evidence="1">Chromosome</location>
    </subcellularLocation>
</comment>
<dbReference type="PROSITE" id="PS50867">
    <property type="entry name" value="PRE_SET"/>
    <property type="match status" value="1"/>
</dbReference>
<evidence type="ECO:0000256" key="1">
    <source>
        <dbReference type="ARBA" id="ARBA00004286"/>
    </source>
</evidence>
<evidence type="ECO:0000256" key="6">
    <source>
        <dbReference type="ARBA" id="ARBA00022723"/>
    </source>
</evidence>
<dbReference type="InterPro" id="IPR046341">
    <property type="entry name" value="SET_dom_sf"/>
</dbReference>
<evidence type="ECO:0000256" key="2">
    <source>
        <dbReference type="ARBA" id="ARBA00022454"/>
    </source>
</evidence>
<evidence type="ECO:0000259" key="9">
    <source>
        <dbReference type="PROSITE" id="PS50280"/>
    </source>
</evidence>
<dbReference type="InterPro" id="IPR003616">
    <property type="entry name" value="Post-SET_dom"/>
</dbReference>
<feature type="domain" description="Pre-SET" evidence="10">
    <location>
        <begin position="249"/>
        <end position="319"/>
    </location>
</feature>
<feature type="compositionally biased region" description="Basic and acidic residues" evidence="8">
    <location>
        <begin position="34"/>
        <end position="45"/>
    </location>
</feature>
<feature type="domain" description="SET" evidence="9">
    <location>
        <begin position="322"/>
        <end position="449"/>
    </location>
</feature>
<evidence type="ECO:0000256" key="3">
    <source>
        <dbReference type="ARBA" id="ARBA00022603"/>
    </source>
</evidence>
<evidence type="ECO:0000256" key="7">
    <source>
        <dbReference type="ARBA" id="ARBA00022833"/>
    </source>
</evidence>
<name>A0A9P3LA81_9APHY</name>
<dbReference type="Gene3D" id="2.170.270.10">
    <property type="entry name" value="SET domain"/>
    <property type="match status" value="1"/>
</dbReference>
<keyword evidence="2" id="KW-0158">Chromosome</keyword>
<dbReference type="PANTHER" id="PTHR46223:SF3">
    <property type="entry name" value="HISTONE-LYSINE N-METHYLTRANSFERASE SET-23"/>
    <property type="match status" value="1"/>
</dbReference>
<dbReference type="AlphaFoldDB" id="A0A9P3LA81"/>